<dbReference type="AlphaFoldDB" id="A0A450SHD6"/>
<gene>
    <name evidence="2" type="ORF">BECKDK2373B_GA0170837_10393</name>
</gene>
<dbReference type="InterPro" id="IPR036909">
    <property type="entry name" value="Cyt_c-like_dom_sf"/>
</dbReference>
<reference evidence="2" key="1">
    <citation type="submission" date="2019-02" db="EMBL/GenBank/DDBJ databases">
        <authorList>
            <person name="Gruber-Vodicka R. H."/>
            <person name="Seah K. B. B."/>
        </authorList>
    </citation>
    <scope>NUCLEOTIDE SEQUENCE</scope>
    <source>
        <strain evidence="2">BECK_DK47</strain>
    </source>
</reference>
<name>A0A450SHD6_9GAMM</name>
<dbReference type="GO" id="GO:0009055">
    <property type="term" value="F:electron transfer activity"/>
    <property type="evidence" value="ECO:0007669"/>
    <property type="project" value="InterPro"/>
</dbReference>
<evidence type="ECO:0000256" key="1">
    <source>
        <dbReference type="SAM" id="SignalP"/>
    </source>
</evidence>
<dbReference type="SUPFAM" id="SSF46626">
    <property type="entry name" value="Cytochrome c"/>
    <property type="match status" value="1"/>
</dbReference>
<evidence type="ECO:0008006" key="3">
    <source>
        <dbReference type="Google" id="ProtNLM"/>
    </source>
</evidence>
<feature type="signal peptide" evidence="1">
    <location>
        <begin position="1"/>
        <end position="25"/>
    </location>
</feature>
<proteinExistence type="predicted"/>
<sequence length="99" mass="11045">MSYSRRILATGFCMALPVIADYALAGEWGGLPPGPGREDVFVTCQICHSLKIVQQQGLSRSSWDETLTWMVEEQGMPEPVTEKRERILDYLATHFGRGG</sequence>
<dbReference type="GO" id="GO:0020037">
    <property type="term" value="F:heme binding"/>
    <property type="evidence" value="ECO:0007669"/>
    <property type="project" value="InterPro"/>
</dbReference>
<feature type="chain" id="PRO_5019230017" description="Sulfite dehydrogenase (Cytochrome) subunit SorB" evidence="1">
    <location>
        <begin position="26"/>
        <end position="99"/>
    </location>
</feature>
<evidence type="ECO:0000313" key="2">
    <source>
        <dbReference type="EMBL" id="VFJ52541.1"/>
    </source>
</evidence>
<keyword evidence="1" id="KW-0732">Signal</keyword>
<protein>
    <recommendedName>
        <fullName evidence="3">Sulfite dehydrogenase (Cytochrome) subunit SorB</fullName>
    </recommendedName>
</protein>
<accession>A0A450SHD6</accession>
<dbReference type="Gene3D" id="1.10.760.10">
    <property type="entry name" value="Cytochrome c-like domain"/>
    <property type="match status" value="1"/>
</dbReference>
<dbReference type="EMBL" id="CAADEX010000039">
    <property type="protein sequence ID" value="VFJ52541.1"/>
    <property type="molecule type" value="Genomic_DNA"/>
</dbReference>
<organism evidence="2">
    <name type="scientific">Candidatus Kentrum sp. DK</name>
    <dbReference type="NCBI Taxonomy" id="2126562"/>
    <lineage>
        <taxon>Bacteria</taxon>
        <taxon>Pseudomonadati</taxon>
        <taxon>Pseudomonadota</taxon>
        <taxon>Gammaproteobacteria</taxon>
        <taxon>Candidatus Kentrum</taxon>
    </lineage>
</organism>